<reference evidence="2 3" key="1">
    <citation type="journal article" date="2019" name="Commun. Biol.">
        <title>The bagworm genome reveals a unique fibroin gene that provides high tensile strength.</title>
        <authorList>
            <person name="Kono N."/>
            <person name="Nakamura H."/>
            <person name="Ohtoshi R."/>
            <person name="Tomita M."/>
            <person name="Numata K."/>
            <person name="Arakawa K."/>
        </authorList>
    </citation>
    <scope>NUCLEOTIDE SEQUENCE [LARGE SCALE GENOMIC DNA]</scope>
</reference>
<evidence type="ECO:0000256" key="1">
    <source>
        <dbReference type="SAM" id="MobiDB-lite"/>
    </source>
</evidence>
<evidence type="ECO:0000313" key="2">
    <source>
        <dbReference type="EMBL" id="GBP81188.1"/>
    </source>
</evidence>
<feature type="region of interest" description="Disordered" evidence="1">
    <location>
        <begin position="146"/>
        <end position="173"/>
    </location>
</feature>
<comment type="caution">
    <text evidence="2">The sequence shown here is derived from an EMBL/GenBank/DDBJ whole genome shotgun (WGS) entry which is preliminary data.</text>
</comment>
<sequence>MLGRSRVDPKFVTLARSPKPERVQTDVEERLFSQYVFYVAIAESVPNKHNGFYFGLPRVVAAGRGAGPPPALAVMSTTRDSENLFVRGSSAGEMFERIVIDINSVPEIKKNCLLGFKLPNLSHRIRRARVDIHRIRLDSKIVRDEGDKPSVRARTDGRARARTKMPFDSTPAP</sequence>
<accession>A0A4C1YYN4</accession>
<name>A0A4C1YYN4_EUMVA</name>
<dbReference type="EMBL" id="BGZK01001499">
    <property type="protein sequence ID" value="GBP81188.1"/>
    <property type="molecule type" value="Genomic_DNA"/>
</dbReference>
<dbReference type="Proteomes" id="UP000299102">
    <property type="component" value="Unassembled WGS sequence"/>
</dbReference>
<evidence type="ECO:0000313" key="3">
    <source>
        <dbReference type="Proteomes" id="UP000299102"/>
    </source>
</evidence>
<gene>
    <name evidence="2" type="ORF">EVAR_31520_1</name>
</gene>
<keyword evidence="3" id="KW-1185">Reference proteome</keyword>
<dbReference type="AlphaFoldDB" id="A0A4C1YYN4"/>
<organism evidence="2 3">
    <name type="scientific">Eumeta variegata</name>
    <name type="common">Bagworm moth</name>
    <name type="synonym">Eumeta japonica</name>
    <dbReference type="NCBI Taxonomy" id="151549"/>
    <lineage>
        <taxon>Eukaryota</taxon>
        <taxon>Metazoa</taxon>
        <taxon>Ecdysozoa</taxon>
        <taxon>Arthropoda</taxon>
        <taxon>Hexapoda</taxon>
        <taxon>Insecta</taxon>
        <taxon>Pterygota</taxon>
        <taxon>Neoptera</taxon>
        <taxon>Endopterygota</taxon>
        <taxon>Lepidoptera</taxon>
        <taxon>Glossata</taxon>
        <taxon>Ditrysia</taxon>
        <taxon>Tineoidea</taxon>
        <taxon>Psychidae</taxon>
        <taxon>Oiketicinae</taxon>
        <taxon>Eumeta</taxon>
    </lineage>
</organism>
<proteinExistence type="predicted"/>
<protein>
    <submittedName>
        <fullName evidence="2">Uncharacterized protein</fullName>
    </submittedName>
</protein>
<feature type="compositionally biased region" description="Basic and acidic residues" evidence="1">
    <location>
        <begin position="146"/>
        <end position="159"/>
    </location>
</feature>